<organism evidence="4 5">
    <name type="scientific">Candidatus Hepatoplasma crinochetorum</name>
    <dbReference type="NCBI Taxonomy" id="295596"/>
    <lineage>
        <taxon>Bacteria</taxon>
        <taxon>Bacillati</taxon>
        <taxon>Mycoplasmatota</taxon>
        <taxon>Mollicutes</taxon>
        <taxon>Candidatus Hepatoplasmataceae</taxon>
        <taxon>Candidatus Hepatoplasma</taxon>
    </lineage>
</organism>
<dbReference type="PRINTS" id="PR00368">
    <property type="entry name" value="FADPNR"/>
</dbReference>
<keyword evidence="2" id="KW-0560">Oxidoreductase</keyword>
<dbReference type="GO" id="GO:0016491">
    <property type="term" value="F:oxidoreductase activity"/>
    <property type="evidence" value="ECO:0007669"/>
    <property type="project" value="UniProtKB-KW"/>
</dbReference>
<evidence type="ECO:0000259" key="3">
    <source>
        <dbReference type="Pfam" id="PF07992"/>
    </source>
</evidence>
<evidence type="ECO:0000313" key="5">
    <source>
        <dbReference type="Proteomes" id="UP000242141"/>
    </source>
</evidence>
<keyword evidence="5" id="KW-1185">Reference proteome</keyword>
<accession>A0A0G7ZLD5</accession>
<evidence type="ECO:0000313" key="4">
    <source>
        <dbReference type="EMBL" id="CRX36987.1"/>
    </source>
</evidence>
<gene>
    <name evidence="4" type="ORF">HEPPS_01870</name>
</gene>
<sequence>METIDLLIVGGGPAGLAAAIYGARANLKTVVIEKGVPGGKLLNTHKIDNYPGFKGLSGTDLAIKFINHAKFLGALIEGDEVLKIDDIEKDYKTVILASNKKYRTKAIILATGMNPKKIPLKEYDIYFGHGISTCIVCDGAFYKNKDIAVIGGGTSASEESLFASNIVGNIYIINLFDKLDVVDSVRNSIEKTKNIHLKYNSELIKINGDGKKIFSITIKNTKTKKTEDIKVSGVFSYIGWIPASGFLKDIGVLNKNKFITINFKTGSTGIKGIFAAGDIATKEYHQVSGAVSDGTNAALSAKKYIDTL</sequence>
<dbReference type="Pfam" id="PF07992">
    <property type="entry name" value="Pyr_redox_2"/>
    <property type="match status" value="1"/>
</dbReference>
<dbReference type="EMBL" id="CWGI01000001">
    <property type="protein sequence ID" value="CRX36987.1"/>
    <property type="molecule type" value="Genomic_DNA"/>
</dbReference>
<dbReference type="PRINTS" id="PR00469">
    <property type="entry name" value="PNDRDTASEII"/>
</dbReference>
<evidence type="ECO:0000256" key="1">
    <source>
        <dbReference type="ARBA" id="ARBA00022630"/>
    </source>
</evidence>
<dbReference type="PANTHER" id="PTHR48105">
    <property type="entry name" value="THIOREDOXIN REDUCTASE 1-RELATED-RELATED"/>
    <property type="match status" value="1"/>
</dbReference>
<protein>
    <submittedName>
        <fullName evidence="4">| trxB / Thioredoxin reductase |:471447 Reverse</fullName>
    </submittedName>
</protein>
<dbReference type="Proteomes" id="UP000242141">
    <property type="component" value="Unassembled WGS sequence"/>
</dbReference>
<dbReference type="AlphaFoldDB" id="A0A0G7ZLD5"/>
<dbReference type="InterPro" id="IPR023753">
    <property type="entry name" value="FAD/NAD-binding_dom"/>
</dbReference>
<dbReference type="Gene3D" id="3.50.50.60">
    <property type="entry name" value="FAD/NAD(P)-binding domain"/>
    <property type="match status" value="2"/>
</dbReference>
<dbReference type="SUPFAM" id="SSF51905">
    <property type="entry name" value="FAD/NAD(P)-binding domain"/>
    <property type="match status" value="1"/>
</dbReference>
<feature type="domain" description="FAD/NAD(P)-binding" evidence="3">
    <location>
        <begin position="5"/>
        <end position="294"/>
    </location>
</feature>
<dbReference type="InterPro" id="IPR050097">
    <property type="entry name" value="Ferredoxin-NADP_redctase_2"/>
</dbReference>
<reference evidence="5" key="1">
    <citation type="submission" date="2015-05" db="EMBL/GenBank/DDBJ databases">
        <authorList>
            <person name="Collingro A."/>
        </authorList>
    </citation>
    <scope>NUCLEOTIDE SEQUENCE [LARGE SCALE GENOMIC DNA]</scope>
    <source>
        <strain evidence="5">Ps</strain>
    </source>
</reference>
<name>A0A0G7ZLD5_9MOLU</name>
<keyword evidence="1" id="KW-0285">Flavoprotein</keyword>
<proteinExistence type="predicted"/>
<dbReference type="InterPro" id="IPR036188">
    <property type="entry name" value="FAD/NAD-bd_sf"/>
</dbReference>
<evidence type="ECO:0000256" key="2">
    <source>
        <dbReference type="ARBA" id="ARBA00023002"/>
    </source>
</evidence>